<dbReference type="KEGG" id="pdh:B9T62_25785"/>
<evidence type="ECO:0008006" key="4">
    <source>
        <dbReference type="Google" id="ProtNLM"/>
    </source>
</evidence>
<feature type="compositionally biased region" description="Polar residues" evidence="1">
    <location>
        <begin position="33"/>
        <end position="44"/>
    </location>
</feature>
<dbReference type="Proteomes" id="UP000249890">
    <property type="component" value="Chromosome"/>
</dbReference>
<dbReference type="Pfam" id="PF09580">
    <property type="entry name" value="Spore_YhcN_YlaJ"/>
    <property type="match status" value="2"/>
</dbReference>
<protein>
    <recommendedName>
        <fullName evidence="4">Sporulation protein</fullName>
    </recommendedName>
</protein>
<feature type="compositionally biased region" description="Polar residues" evidence="1">
    <location>
        <begin position="119"/>
        <end position="133"/>
    </location>
</feature>
<accession>A0A2Z2KT58</accession>
<sequence>MEDDFMLRSRIGMTVSAALLLGAVSITGCGVNQNAGKTGVQPNSVRGAGDGKIGINSTRGDKDMNKMEMSRDLADRIAAMAEVRSANVMLMGKSAYVAVILEDAAGGIHAKSNMPGALGSNTRAMNEGRSSTMDGADMGRGMNDMSTDMGRIKTGMSRDMGNMNNNMDNNNMNMNMNSDEAITMKMKEKISAEVKKYAPQINAVYVSANPDFVERMNVYGEEARAGHPLKGFANEFRTMVERIFPMRSDNR</sequence>
<feature type="region of interest" description="Disordered" evidence="1">
    <location>
        <begin position="33"/>
        <end position="63"/>
    </location>
</feature>
<feature type="region of interest" description="Disordered" evidence="1">
    <location>
        <begin position="118"/>
        <end position="146"/>
    </location>
</feature>
<evidence type="ECO:0000313" key="2">
    <source>
        <dbReference type="EMBL" id="ASA23891.1"/>
    </source>
</evidence>
<keyword evidence="3" id="KW-1185">Reference proteome</keyword>
<proteinExistence type="predicted"/>
<gene>
    <name evidence="2" type="ORF">B9T62_25785</name>
</gene>
<evidence type="ECO:0000313" key="3">
    <source>
        <dbReference type="Proteomes" id="UP000249890"/>
    </source>
</evidence>
<dbReference type="EMBL" id="CP021780">
    <property type="protein sequence ID" value="ASA23891.1"/>
    <property type="molecule type" value="Genomic_DNA"/>
</dbReference>
<dbReference type="AlphaFoldDB" id="A0A2Z2KT58"/>
<evidence type="ECO:0000256" key="1">
    <source>
        <dbReference type="SAM" id="MobiDB-lite"/>
    </source>
</evidence>
<dbReference type="InterPro" id="IPR019076">
    <property type="entry name" value="Spore_lipoprot_YhcN/YlaJ-like"/>
</dbReference>
<reference evidence="2 3" key="1">
    <citation type="submission" date="2017-06" db="EMBL/GenBank/DDBJ databases">
        <title>Complete genome sequence of Paenibacillus donghaensis KCTC 13049T isolated from East Sea sediment, South Korea.</title>
        <authorList>
            <person name="Jung B.K."/>
            <person name="Hong S.-J."/>
            <person name="Shin J.-H."/>
        </authorList>
    </citation>
    <scope>NUCLEOTIDE SEQUENCE [LARGE SCALE GENOMIC DNA]</scope>
    <source>
        <strain evidence="2 3">KCTC 13049</strain>
    </source>
</reference>
<organism evidence="2 3">
    <name type="scientific">Paenibacillus donghaensis</name>
    <dbReference type="NCBI Taxonomy" id="414771"/>
    <lineage>
        <taxon>Bacteria</taxon>
        <taxon>Bacillati</taxon>
        <taxon>Bacillota</taxon>
        <taxon>Bacilli</taxon>
        <taxon>Bacillales</taxon>
        <taxon>Paenibacillaceae</taxon>
        <taxon>Paenibacillus</taxon>
    </lineage>
</organism>
<name>A0A2Z2KT58_9BACL</name>